<name>A0A0N4UT52_ENTVE</name>
<proteinExistence type="predicted"/>
<evidence type="ECO:0000256" key="1">
    <source>
        <dbReference type="SAM" id="Phobius"/>
    </source>
</evidence>
<keyword evidence="1" id="KW-1133">Transmembrane helix</keyword>
<feature type="transmembrane region" description="Helical" evidence="1">
    <location>
        <begin position="90"/>
        <end position="114"/>
    </location>
</feature>
<dbReference type="WBParaSite" id="EVEC_0000039301-mRNA-1">
    <property type="protein sequence ID" value="EVEC_0000039301-mRNA-1"/>
    <property type="gene ID" value="EVEC_0000039301"/>
</dbReference>
<accession>A0A0N4UT52</accession>
<evidence type="ECO:0000313" key="3">
    <source>
        <dbReference type="Proteomes" id="UP000274131"/>
    </source>
</evidence>
<gene>
    <name evidence="2" type="ORF">EVEC_LOCUS267</name>
</gene>
<keyword evidence="1" id="KW-0812">Transmembrane</keyword>
<protein>
    <submittedName>
        <fullName evidence="4">C-type lectin domain-containing protein</fullName>
    </submittedName>
</protein>
<dbReference type="Proteomes" id="UP000274131">
    <property type="component" value="Unassembled WGS sequence"/>
</dbReference>
<keyword evidence="3" id="KW-1185">Reference proteome</keyword>
<reference evidence="4" key="1">
    <citation type="submission" date="2017-02" db="UniProtKB">
        <authorList>
            <consortium name="WormBaseParasite"/>
        </authorList>
    </citation>
    <scope>IDENTIFICATION</scope>
</reference>
<organism evidence="4">
    <name type="scientific">Enterobius vermicularis</name>
    <name type="common">Human pinworm</name>
    <dbReference type="NCBI Taxonomy" id="51028"/>
    <lineage>
        <taxon>Eukaryota</taxon>
        <taxon>Metazoa</taxon>
        <taxon>Ecdysozoa</taxon>
        <taxon>Nematoda</taxon>
        <taxon>Chromadorea</taxon>
        <taxon>Rhabditida</taxon>
        <taxon>Spirurina</taxon>
        <taxon>Oxyuridomorpha</taxon>
        <taxon>Oxyuroidea</taxon>
        <taxon>Oxyuridae</taxon>
        <taxon>Enterobius</taxon>
    </lineage>
</organism>
<keyword evidence="1" id="KW-0472">Membrane</keyword>
<reference evidence="2 3" key="2">
    <citation type="submission" date="2018-10" db="EMBL/GenBank/DDBJ databases">
        <authorList>
            <consortium name="Pathogen Informatics"/>
        </authorList>
    </citation>
    <scope>NUCLEOTIDE SEQUENCE [LARGE SCALE GENOMIC DNA]</scope>
</reference>
<dbReference type="AlphaFoldDB" id="A0A0N4UT52"/>
<evidence type="ECO:0000313" key="2">
    <source>
        <dbReference type="EMBL" id="VDD85124.1"/>
    </source>
</evidence>
<evidence type="ECO:0000313" key="4">
    <source>
        <dbReference type="WBParaSite" id="EVEC_0000039301-mRNA-1"/>
    </source>
</evidence>
<sequence>MGPVRQLQNRFRTKVIAEQSTSRTESQPVKECTSRVTVIDSQRFPSSVITKETFMHIDDSWPRETNSDAKIGFSVLARFKLWICKWKKPIFIAGLIVGVTILVAVTAVVAVFVVKKEKLSCEADTSTTLSSTTTEEVGSGGLSYVNVKAYRFNFSLSHARLRPDRRVEGGYILTSDESVALLNDCGKKTRLKTVWNEKDIYICGVHKLLTSFLFENENCGWCEVFDVAEECRNNVSVCGYSSLIYCCESCEPDGSLCAVYGFRVVSRGTIFLDASFKTISSNESLFKLSVASGLKSLCYMQTQLILIRNNSFESRLFPAVQCPCGLPDFNDLVSVAIEQGWDAKAAWGAALTEDGVLCLSDFKGTHHKVFGLGNCSTLSLHMCAAAGSILVASVSEGLLSVVKLSGNLISVVEPRCVYFRFPGSLIDAFFDDEELVIYKTADFLLYVAQLGFFWD</sequence>
<dbReference type="EMBL" id="UXUI01000225">
    <property type="protein sequence ID" value="VDD85124.1"/>
    <property type="molecule type" value="Genomic_DNA"/>
</dbReference>